<feature type="compositionally biased region" description="Basic and acidic residues" evidence="1">
    <location>
        <begin position="47"/>
        <end position="62"/>
    </location>
</feature>
<evidence type="ECO:0000256" key="1">
    <source>
        <dbReference type="SAM" id="MobiDB-lite"/>
    </source>
</evidence>
<name>A0A8K0UJ78_9AGAR</name>
<keyword evidence="4" id="KW-1185">Reference proteome</keyword>
<evidence type="ECO:0000259" key="2">
    <source>
        <dbReference type="Pfam" id="PF08719"/>
    </source>
</evidence>
<evidence type="ECO:0000313" key="3">
    <source>
        <dbReference type="EMBL" id="KAH8092609.1"/>
    </source>
</evidence>
<dbReference type="Pfam" id="PF08719">
    <property type="entry name" value="NADAR"/>
    <property type="match status" value="1"/>
</dbReference>
<sequence>MIGALNSPPLTRKWHSDEEWSRHIRWLQLSIYSVQEPSYGKNLRLPTSHDGRPLTPLRDCRHPKAHPARQKSQLTPNPAERPRTRPHKLEMPPPIGLWTPAKMEELVVMPGSEAVTEVILPPASPTAYDVFRDVLTATHTPALSTRPDIFPEAEELGVGGGLETSGNTDLGQTPHEERSRTRRRQHHGSHPYLDAPVPIIETQTPPVTRQETRRRSRSVSKAINLVKRSVGSLRERFTRSGDGEGRDLPVYLPGVNWCKLDVPPNPVPPSTQEESSSPVEFSTYDFMSDYFGFSHFSPHAVVYDGKRYPTVVHLLQSFKFRPHRPDIAERVRNAGRTPFDALAEAHAFGKHVHPGWLGALQYKRMLEVLVLKFSQHPYLRSRLLSTGRRKIIHISNEDRYWGCGPGPGYRGKNMLGVALQNVRDRLRGLSP</sequence>
<protein>
    <recommendedName>
        <fullName evidence="2">NADAR domain-containing protein</fullName>
    </recommendedName>
</protein>
<dbReference type="SUPFAM" id="SSF143990">
    <property type="entry name" value="YbiA-like"/>
    <property type="match status" value="1"/>
</dbReference>
<proteinExistence type="predicted"/>
<accession>A0A8K0UJ78</accession>
<feature type="region of interest" description="Disordered" evidence="1">
    <location>
        <begin position="157"/>
        <end position="196"/>
    </location>
</feature>
<reference evidence="3" key="1">
    <citation type="journal article" date="2021" name="New Phytol.">
        <title>Evolutionary innovations through gain and loss of genes in the ectomycorrhizal Boletales.</title>
        <authorList>
            <person name="Wu G."/>
            <person name="Miyauchi S."/>
            <person name="Morin E."/>
            <person name="Kuo A."/>
            <person name="Drula E."/>
            <person name="Varga T."/>
            <person name="Kohler A."/>
            <person name="Feng B."/>
            <person name="Cao Y."/>
            <person name="Lipzen A."/>
            <person name="Daum C."/>
            <person name="Hundley H."/>
            <person name="Pangilinan J."/>
            <person name="Johnson J."/>
            <person name="Barry K."/>
            <person name="LaButti K."/>
            <person name="Ng V."/>
            <person name="Ahrendt S."/>
            <person name="Min B."/>
            <person name="Choi I.G."/>
            <person name="Park H."/>
            <person name="Plett J.M."/>
            <person name="Magnuson J."/>
            <person name="Spatafora J.W."/>
            <person name="Nagy L.G."/>
            <person name="Henrissat B."/>
            <person name="Grigoriev I.V."/>
            <person name="Yang Z.L."/>
            <person name="Xu J."/>
            <person name="Martin F.M."/>
        </authorList>
    </citation>
    <scope>NUCLEOTIDE SEQUENCE</scope>
    <source>
        <strain evidence="3">KKN 215</strain>
    </source>
</reference>
<feature type="region of interest" description="Disordered" evidence="1">
    <location>
        <begin position="40"/>
        <end position="96"/>
    </location>
</feature>
<dbReference type="InterPro" id="IPR012816">
    <property type="entry name" value="NADAR"/>
</dbReference>
<organism evidence="3 4">
    <name type="scientific">Cristinia sonorae</name>
    <dbReference type="NCBI Taxonomy" id="1940300"/>
    <lineage>
        <taxon>Eukaryota</taxon>
        <taxon>Fungi</taxon>
        <taxon>Dikarya</taxon>
        <taxon>Basidiomycota</taxon>
        <taxon>Agaricomycotina</taxon>
        <taxon>Agaricomycetes</taxon>
        <taxon>Agaricomycetidae</taxon>
        <taxon>Agaricales</taxon>
        <taxon>Pleurotineae</taxon>
        <taxon>Stephanosporaceae</taxon>
        <taxon>Cristinia</taxon>
    </lineage>
</organism>
<dbReference type="AlphaFoldDB" id="A0A8K0UJ78"/>
<gene>
    <name evidence="3" type="ORF">BXZ70DRAFT_447856</name>
</gene>
<dbReference type="Gene3D" id="1.10.357.40">
    <property type="entry name" value="YbiA-like"/>
    <property type="match status" value="1"/>
</dbReference>
<dbReference type="CDD" id="cd15457">
    <property type="entry name" value="NADAR"/>
    <property type="match status" value="1"/>
</dbReference>
<evidence type="ECO:0000313" key="4">
    <source>
        <dbReference type="Proteomes" id="UP000813824"/>
    </source>
</evidence>
<feature type="compositionally biased region" description="Basic residues" evidence="1">
    <location>
        <begin position="180"/>
        <end position="189"/>
    </location>
</feature>
<comment type="caution">
    <text evidence="3">The sequence shown here is derived from an EMBL/GenBank/DDBJ whole genome shotgun (WGS) entry which is preliminary data.</text>
</comment>
<dbReference type="EMBL" id="JAEVFJ010000031">
    <property type="protein sequence ID" value="KAH8092609.1"/>
    <property type="molecule type" value="Genomic_DNA"/>
</dbReference>
<dbReference type="Proteomes" id="UP000813824">
    <property type="component" value="Unassembled WGS sequence"/>
</dbReference>
<dbReference type="InterPro" id="IPR037238">
    <property type="entry name" value="YbiA-like_sf"/>
</dbReference>
<dbReference type="OrthoDB" id="206452at2759"/>
<feature type="compositionally biased region" description="Basic and acidic residues" evidence="1">
    <location>
        <begin position="80"/>
        <end position="90"/>
    </location>
</feature>
<feature type="domain" description="NADAR" evidence="2">
    <location>
        <begin position="289"/>
        <end position="427"/>
    </location>
</feature>